<protein>
    <submittedName>
        <fullName evidence="3">6-AMINOHEXANOATE-DIMER HYDROLASE LIPOPROTEIN</fullName>
        <ecNumber evidence="3">3.5.1.46</ecNumber>
    </submittedName>
</protein>
<dbReference type="AlphaFoldDB" id="B3RAT4"/>
<sequence>MQGDSMLWKPHRKSPRPWRSLAGVALFAASLPASSQPAANAAAAPAAPATTVAAALATDPNVVGWMQGFPPPPDKLITHVPGGNQFPRNRWLFSHVRELVPTASVWRGAGPASVLPRAEQPIGAIPFTDADGTRRTFDEMLALTYTDGILVMHKGKVIYERYFGALDSHTPHIAMSVTKSFVGTLAAMLAAEGKLDPAAPVTRYLPEMAGTAYGDATVRQVMDMTIGVRYSEDYADPRAEVWDYARAGGMLARPASYNGPGTFYDFLKTLQKDGGHDAAFAYKTVNAEVLAWIVRRASGQSLAKLLSERIWQPMGAEQDAYFTVDSIGTESGGGGLNTTLRDLARFGETIRGNGRFNGRQIIPASVVADIRRGGSRELFARSGSAAVLPGWSYRDMWWVSHDSHGMFQAAGIHGQRIYIDPQAELTIVRYASHPVAGNAANNAITFRAFRAVAEALSR</sequence>
<feature type="domain" description="Beta-lactamase-related" evidence="2">
    <location>
        <begin position="149"/>
        <end position="435"/>
    </location>
</feature>
<dbReference type="SUPFAM" id="SSF56601">
    <property type="entry name" value="beta-lactamase/transpeptidase-like"/>
    <property type="match status" value="1"/>
</dbReference>
<evidence type="ECO:0000256" key="1">
    <source>
        <dbReference type="SAM" id="SignalP"/>
    </source>
</evidence>
<dbReference type="PANTHER" id="PTHR43283">
    <property type="entry name" value="BETA-LACTAMASE-RELATED"/>
    <property type="match status" value="1"/>
</dbReference>
<keyword evidence="3" id="KW-0449">Lipoprotein</keyword>
<dbReference type="InterPro" id="IPR050789">
    <property type="entry name" value="Diverse_Enzym_Activities"/>
</dbReference>
<feature type="chain" id="PRO_5002798025" evidence="1">
    <location>
        <begin position="36"/>
        <end position="458"/>
    </location>
</feature>
<dbReference type="Pfam" id="PF00144">
    <property type="entry name" value="Beta-lactamase"/>
    <property type="match status" value="1"/>
</dbReference>
<dbReference type="eggNOG" id="COG1680">
    <property type="taxonomic scope" value="Bacteria"/>
</dbReference>
<evidence type="ECO:0000259" key="2">
    <source>
        <dbReference type="Pfam" id="PF00144"/>
    </source>
</evidence>
<proteinExistence type="predicted"/>
<dbReference type="EC" id="3.5.1.46" evidence="3"/>
<keyword evidence="1" id="KW-0732">Signal</keyword>
<name>B3RAT4_CUPTR</name>
<evidence type="ECO:0000313" key="3">
    <source>
        <dbReference type="EMBL" id="CAQ72009.1"/>
    </source>
</evidence>
<organism evidence="3 4">
    <name type="scientific">Cupriavidus taiwanensis (strain DSM 17343 / BCRC 17206 / CCUG 44338 / CIP 107171 / LMG 19424 / R1)</name>
    <name type="common">Ralstonia taiwanensis (strain LMG 19424)</name>
    <dbReference type="NCBI Taxonomy" id="977880"/>
    <lineage>
        <taxon>Bacteria</taxon>
        <taxon>Pseudomonadati</taxon>
        <taxon>Pseudomonadota</taxon>
        <taxon>Betaproteobacteria</taxon>
        <taxon>Burkholderiales</taxon>
        <taxon>Burkholderiaceae</taxon>
        <taxon>Cupriavidus</taxon>
    </lineage>
</organism>
<dbReference type="KEGG" id="cti:RALTA_B1413"/>
<dbReference type="PANTHER" id="PTHR43283:SF7">
    <property type="entry name" value="BETA-LACTAMASE-RELATED DOMAIN-CONTAINING PROTEIN"/>
    <property type="match status" value="1"/>
</dbReference>
<dbReference type="GO" id="GO:0019875">
    <property type="term" value="F:6-aminohexanoate-dimer hydrolase activity"/>
    <property type="evidence" value="ECO:0007669"/>
    <property type="project" value="UniProtKB-EC"/>
</dbReference>
<accession>B3RAT4</accession>
<keyword evidence="3" id="KW-0378">Hydrolase</keyword>
<feature type="signal peptide" evidence="1">
    <location>
        <begin position="1"/>
        <end position="35"/>
    </location>
</feature>
<dbReference type="InterPro" id="IPR001466">
    <property type="entry name" value="Beta-lactam-related"/>
</dbReference>
<dbReference type="Proteomes" id="UP000001692">
    <property type="component" value="Chromosome 2"/>
</dbReference>
<dbReference type="Gene3D" id="3.40.710.10">
    <property type="entry name" value="DD-peptidase/beta-lactamase superfamily"/>
    <property type="match status" value="1"/>
</dbReference>
<dbReference type="HOGENOM" id="CLU_030169_0_1_4"/>
<evidence type="ECO:0000313" key="4">
    <source>
        <dbReference type="Proteomes" id="UP000001692"/>
    </source>
</evidence>
<gene>
    <name evidence="3" type="primary">nylB1</name>
    <name evidence="3" type="ordered locus">RALTA_B1413</name>
</gene>
<dbReference type="InterPro" id="IPR012338">
    <property type="entry name" value="Beta-lactam/transpept-like"/>
</dbReference>
<reference evidence="3 4" key="1">
    <citation type="journal article" date="2008" name="Genome Res.">
        <title>Genome sequence of the beta-rhizobium Cupriavidus taiwanensis and comparative genomics of rhizobia.</title>
        <authorList>
            <person name="Amadou C."/>
            <person name="Pascal G."/>
            <person name="Mangenot S."/>
            <person name="Glew M."/>
            <person name="Bontemps C."/>
            <person name="Capela D."/>
            <person name="Carrere S."/>
            <person name="Cruveiller S."/>
            <person name="Dossat C."/>
            <person name="Lajus A."/>
            <person name="Marchetti M."/>
            <person name="Poinsot V."/>
            <person name="Rouy Z."/>
            <person name="Servin B."/>
            <person name="Saad M."/>
            <person name="Schenowitz C."/>
            <person name="Barbe V."/>
            <person name="Batut J."/>
            <person name="Medigue C."/>
            <person name="Masson-Boivin C."/>
        </authorList>
    </citation>
    <scope>NUCLEOTIDE SEQUENCE [LARGE SCALE GENOMIC DNA]</scope>
    <source>
        <strain evidence="4">DSM 17343 / BCRC 17206 / CCUG 44338 / CIP 107171 / LMG 19424 / R1</strain>
    </source>
</reference>
<keyword evidence="4" id="KW-1185">Reference proteome</keyword>
<dbReference type="EMBL" id="CU633750">
    <property type="protein sequence ID" value="CAQ72009.1"/>
    <property type="molecule type" value="Genomic_DNA"/>
</dbReference>